<evidence type="ECO:0000313" key="4">
    <source>
        <dbReference type="EMBL" id="MDQ0374909.1"/>
    </source>
</evidence>
<accession>A0ABU0EI05</accession>
<dbReference type="PANTHER" id="PTHR34295">
    <property type="entry name" value="BIOTIN TRANSPORTER BIOY"/>
    <property type="match status" value="1"/>
</dbReference>
<evidence type="ECO:0000256" key="2">
    <source>
        <dbReference type="PIRNR" id="PIRNR016661"/>
    </source>
</evidence>
<dbReference type="PANTHER" id="PTHR34295:SF1">
    <property type="entry name" value="BIOTIN TRANSPORTER BIOY"/>
    <property type="match status" value="1"/>
</dbReference>
<proteinExistence type="inferred from homology"/>
<dbReference type="RefSeq" id="WP_307493723.1">
    <property type="nucleotide sequence ID" value="NZ_JAUSVB010000004.1"/>
</dbReference>
<reference evidence="4 5" key="1">
    <citation type="submission" date="2023-07" db="EMBL/GenBank/DDBJ databases">
        <title>Sorghum-associated microbial communities from plants grown in Nebraska, USA.</title>
        <authorList>
            <person name="Schachtman D."/>
        </authorList>
    </citation>
    <scope>NUCLEOTIDE SEQUENCE [LARGE SCALE GENOMIC DNA]</scope>
    <source>
        <strain evidence="4 5">BE332</strain>
    </source>
</reference>
<feature type="transmembrane region" description="Helical" evidence="3">
    <location>
        <begin position="164"/>
        <end position="188"/>
    </location>
</feature>
<dbReference type="Proteomes" id="UP001239626">
    <property type="component" value="Unassembled WGS sequence"/>
</dbReference>
<feature type="transmembrane region" description="Helical" evidence="3">
    <location>
        <begin position="208"/>
        <end position="225"/>
    </location>
</feature>
<keyword evidence="2 3" id="KW-0472">Membrane</keyword>
<comment type="caution">
    <text evidence="4">The sequence shown here is derived from an EMBL/GenBank/DDBJ whole genome shotgun (WGS) entry which is preliminary data.</text>
</comment>
<dbReference type="PIRSF" id="PIRSF016661">
    <property type="entry name" value="BioY"/>
    <property type="match status" value="1"/>
</dbReference>
<dbReference type="InterPro" id="IPR003784">
    <property type="entry name" value="BioY"/>
</dbReference>
<dbReference type="Gene3D" id="1.10.1760.20">
    <property type="match status" value="1"/>
</dbReference>
<keyword evidence="3" id="KW-1133">Transmembrane helix</keyword>
<protein>
    <recommendedName>
        <fullName evidence="2">Biotin transporter</fullName>
    </recommendedName>
</protein>
<dbReference type="Pfam" id="PF02632">
    <property type="entry name" value="BioY"/>
    <property type="match status" value="1"/>
</dbReference>
<comment type="subcellular location">
    <subcellularLocation>
        <location evidence="2">Cell membrane</location>
        <topology evidence="2">Multi-pass membrane protein</topology>
    </subcellularLocation>
</comment>
<keyword evidence="2" id="KW-1003">Cell membrane</keyword>
<keyword evidence="5" id="KW-1185">Reference proteome</keyword>
<organism evidence="4 5">
    <name type="scientific">Cellulomonas humilata</name>
    <dbReference type="NCBI Taxonomy" id="144055"/>
    <lineage>
        <taxon>Bacteria</taxon>
        <taxon>Bacillati</taxon>
        <taxon>Actinomycetota</taxon>
        <taxon>Actinomycetes</taxon>
        <taxon>Micrococcales</taxon>
        <taxon>Cellulomonadaceae</taxon>
        <taxon>Cellulomonas</taxon>
    </lineage>
</organism>
<comment type="similarity">
    <text evidence="1 2">Belongs to the BioY family.</text>
</comment>
<evidence type="ECO:0000256" key="1">
    <source>
        <dbReference type="ARBA" id="ARBA00010692"/>
    </source>
</evidence>
<keyword evidence="2" id="KW-0813">Transport</keyword>
<evidence type="ECO:0000313" key="5">
    <source>
        <dbReference type="Proteomes" id="UP001239626"/>
    </source>
</evidence>
<feature type="transmembrane region" description="Helical" evidence="3">
    <location>
        <begin position="30"/>
        <end position="49"/>
    </location>
</feature>
<feature type="transmembrane region" description="Helical" evidence="3">
    <location>
        <begin position="80"/>
        <end position="105"/>
    </location>
</feature>
<feature type="transmembrane region" description="Helical" evidence="3">
    <location>
        <begin position="55"/>
        <end position="73"/>
    </location>
</feature>
<gene>
    <name evidence="4" type="ORF">J2X26_003236</name>
</gene>
<dbReference type="EMBL" id="JAUSVB010000004">
    <property type="protein sequence ID" value="MDQ0374909.1"/>
    <property type="molecule type" value="Genomic_DNA"/>
</dbReference>
<sequence length="233" mass="23626">MTSAPDNETAAAPAVALPAPIARSSVATDVALVSTFASFIAVCAILPGIPTPSGVPITLQTFAVILAGLVLGWRRGGLAALLYVVLGLAGLPIFSGGVGGVAVLAGPSVGYLLAFPFAAALAGVLAGWALRVAERLRSSSLADRLAARFGDGVGRAPSAWRYPLLVVAGLGASFLTIHPAGIVGLMVRLGITLPEAFAIDVVYWTGDVLKNLAAAAVAVAIFKAFPDMLRSRR</sequence>
<keyword evidence="3" id="KW-0812">Transmembrane</keyword>
<feature type="transmembrane region" description="Helical" evidence="3">
    <location>
        <begin position="111"/>
        <end position="130"/>
    </location>
</feature>
<name>A0ABU0EI05_9CELL</name>
<evidence type="ECO:0000256" key="3">
    <source>
        <dbReference type="SAM" id="Phobius"/>
    </source>
</evidence>